<dbReference type="EMBL" id="KL142397">
    <property type="protein sequence ID" value="KDR70505.1"/>
    <property type="molecule type" value="Genomic_DNA"/>
</dbReference>
<name>A0A067SHV1_GALM3</name>
<keyword evidence="1" id="KW-1133">Transmembrane helix</keyword>
<feature type="transmembrane region" description="Helical" evidence="1">
    <location>
        <begin position="95"/>
        <end position="113"/>
    </location>
</feature>
<evidence type="ECO:0000256" key="1">
    <source>
        <dbReference type="SAM" id="Phobius"/>
    </source>
</evidence>
<proteinExistence type="predicted"/>
<feature type="transmembrane region" description="Helical" evidence="1">
    <location>
        <begin position="251"/>
        <end position="270"/>
    </location>
</feature>
<protein>
    <submittedName>
        <fullName evidence="2">Uncharacterized protein</fullName>
    </submittedName>
</protein>
<evidence type="ECO:0000313" key="2">
    <source>
        <dbReference type="EMBL" id="KDR70505.1"/>
    </source>
</evidence>
<dbReference type="AlphaFoldDB" id="A0A067SHV1"/>
<organism evidence="2 3">
    <name type="scientific">Galerina marginata (strain CBS 339.88)</name>
    <dbReference type="NCBI Taxonomy" id="685588"/>
    <lineage>
        <taxon>Eukaryota</taxon>
        <taxon>Fungi</taxon>
        <taxon>Dikarya</taxon>
        <taxon>Basidiomycota</taxon>
        <taxon>Agaricomycotina</taxon>
        <taxon>Agaricomycetes</taxon>
        <taxon>Agaricomycetidae</taxon>
        <taxon>Agaricales</taxon>
        <taxon>Agaricineae</taxon>
        <taxon>Strophariaceae</taxon>
        <taxon>Galerina</taxon>
    </lineage>
</organism>
<keyword evidence="3" id="KW-1185">Reference proteome</keyword>
<gene>
    <name evidence="2" type="ORF">GALMADRAFT_144778</name>
</gene>
<feature type="transmembrane region" description="Helical" evidence="1">
    <location>
        <begin position="69"/>
        <end position="89"/>
    </location>
</feature>
<dbReference type="HOGENOM" id="CLU_044614_3_1_1"/>
<feature type="transmembrane region" description="Helical" evidence="1">
    <location>
        <begin position="211"/>
        <end position="231"/>
    </location>
</feature>
<dbReference type="OrthoDB" id="3174341at2759"/>
<feature type="transmembrane region" description="Helical" evidence="1">
    <location>
        <begin position="125"/>
        <end position="146"/>
    </location>
</feature>
<accession>A0A067SHV1</accession>
<keyword evidence="1" id="KW-0472">Membrane</keyword>
<evidence type="ECO:0000313" key="3">
    <source>
        <dbReference type="Proteomes" id="UP000027222"/>
    </source>
</evidence>
<dbReference type="Proteomes" id="UP000027222">
    <property type="component" value="Unassembled WGS sequence"/>
</dbReference>
<feature type="transmembrane region" description="Helical" evidence="1">
    <location>
        <begin position="166"/>
        <end position="190"/>
    </location>
</feature>
<reference evidence="3" key="1">
    <citation type="journal article" date="2014" name="Proc. Natl. Acad. Sci. U.S.A.">
        <title>Extensive sampling of basidiomycete genomes demonstrates inadequacy of the white-rot/brown-rot paradigm for wood decay fungi.</title>
        <authorList>
            <person name="Riley R."/>
            <person name="Salamov A.A."/>
            <person name="Brown D.W."/>
            <person name="Nagy L.G."/>
            <person name="Floudas D."/>
            <person name="Held B.W."/>
            <person name="Levasseur A."/>
            <person name="Lombard V."/>
            <person name="Morin E."/>
            <person name="Otillar R."/>
            <person name="Lindquist E.A."/>
            <person name="Sun H."/>
            <person name="LaButti K.M."/>
            <person name="Schmutz J."/>
            <person name="Jabbour D."/>
            <person name="Luo H."/>
            <person name="Baker S.E."/>
            <person name="Pisabarro A.G."/>
            <person name="Walton J.D."/>
            <person name="Blanchette R.A."/>
            <person name="Henrissat B."/>
            <person name="Martin F."/>
            <person name="Cullen D."/>
            <person name="Hibbett D.S."/>
            <person name="Grigoriev I.V."/>
        </authorList>
    </citation>
    <scope>NUCLEOTIDE SEQUENCE [LARGE SCALE GENOMIC DNA]</scope>
    <source>
        <strain evidence="3">CBS 339.88</strain>
    </source>
</reference>
<feature type="transmembrane region" description="Helical" evidence="1">
    <location>
        <begin position="39"/>
        <end position="57"/>
    </location>
</feature>
<keyword evidence="1" id="KW-0812">Transmembrane</keyword>
<sequence>MSPRGSLNNFLQLQILSLAVKMGAPNPVQFHYIELMCESLLHGMYTVLVIVIIWLLLNKPQMPRIHKVMFVAGIVMWLLSSAHLALFVHDGSHNGMASVAVAHTLPTIATLQFMIGDMIIIWRIWAVWGGSYLAAALPFALMLASAGARFDTASKISNLAIRPRSAIVATGLLITNVLLSTFLIAGRIWYMQWQMHKLLGHAPSKKSRSMYTGVLMLTIESGGIYALSQIVNLILDDLHNEGIHTVLDLQVPLAGILPTLIILVVHLKLAQGTDTIESYHAAVTSNFQAAPLPIVSSAFGGQSSHGTTLSLTVETVNEFERNERKQDPYGAGINGSVD</sequence>